<dbReference type="PANTHER" id="PTHR34379">
    <property type="entry name" value="OS07G0553800 PROTEIN"/>
    <property type="match status" value="1"/>
</dbReference>
<dbReference type="RefSeq" id="XP_022954035.1">
    <property type="nucleotide sequence ID" value="XM_023098267.1"/>
</dbReference>
<proteinExistence type="predicted"/>
<evidence type="ECO:0000256" key="1">
    <source>
        <dbReference type="SAM" id="MobiDB-lite"/>
    </source>
</evidence>
<organism evidence="3 4">
    <name type="scientific">Cucurbita moschata</name>
    <name type="common">Winter crookneck squash</name>
    <name type="synonym">Cucurbita pepo var. moschata</name>
    <dbReference type="NCBI Taxonomy" id="3662"/>
    <lineage>
        <taxon>Eukaryota</taxon>
        <taxon>Viridiplantae</taxon>
        <taxon>Streptophyta</taxon>
        <taxon>Embryophyta</taxon>
        <taxon>Tracheophyta</taxon>
        <taxon>Spermatophyta</taxon>
        <taxon>Magnoliopsida</taxon>
        <taxon>eudicotyledons</taxon>
        <taxon>Gunneridae</taxon>
        <taxon>Pentapetalae</taxon>
        <taxon>rosids</taxon>
        <taxon>fabids</taxon>
        <taxon>Cucurbitales</taxon>
        <taxon>Cucurbitaceae</taxon>
        <taxon>Cucurbiteae</taxon>
        <taxon>Cucurbita</taxon>
    </lineage>
</organism>
<name>A0A6J1GRB9_CUCMO</name>
<dbReference type="Proteomes" id="UP000504609">
    <property type="component" value="Unplaced"/>
</dbReference>
<keyword evidence="2" id="KW-0812">Transmembrane</keyword>
<feature type="region of interest" description="Disordered" evidence="1">
    <location>
        <begin position="44"/>
        <end position="75"/>
    </location>
</feature>
<dbReference type="PANTHER" id="PTHR34379:SF3">
    <property type="entry name" value="PROTEIN, PUTATIVE-RELATED"/>
    <property type="match status" value="1"/>
</dbReference>
<dbReference type="InterPro" id="IPR040411">
    <property type="entry name" value="At5g23160-like"/>
</dbReference>
<protein>
    <submittedName>
        <fullName evidence="4">Uncharacterized protein LOC111456417</fullName>
    </submittedName>
</protein>
<evidence type="ECO:0000256" key="2">
    <source>
        <dbReference type="SAM" id="Phobius"/>
    </source>
</evidence>
<accession>A0A6J1GRB9</accession>
<dbReference type="AlphaFoldDB" id="A0A6J1GRB9"/>
<keyword evidence="3" id="KW-1185">Reference proteome</keyword>
<evidence type="ECO:0000313" key="4">
    <source>
        <dbReference type="RefSeq" id="XP_022954035.1"/>
    </source>
</evidence>
<evidence type="ECO:0000313" key="3">
    <source>
        <dbReference type="Proteomes" id="UP000504609"/>
    </source>
</evidence>
<reference evidence="4" key="1">
    <citation type="submission" date="2025-08" db="UniProtKB">
        <authorList>
            <consortium name="RefSeq"/>
        </authorList>
    </citation>
    <scope>IDENTIFICATION</scope>
    <source>
        <tissue evidence="4">Young leaves</tissue>
    </source>
</reference>
<sequence>MAKSPNSKSNPHPFLCCFGFSGKHRRFKPLKPAAAHRKGPISWMRFHSKQPPPSPSPSVQFNLSNTDSDRLSSKSISPTAAFNSNEDFTVAVPVATNRAGGEIVTRPENVKNDILPEKIIRESCEQWNSPKKPSARSESRFSLTRKLESFRSGRFAQPASPTTKKNLKSTSLHSPTISLHPPRINQVKEPLASMRVGLKPNNGETRQRYQSMAGMSILMITLVIMVAWGRLCAILCTAAWIVMVTSLRSIIEDYDTVQFFESDSYSEGFKKKLVVLKGFVCRNQTQNQSKKF</sequence>
<gene>
    <name evidence="4" type="primary">LOC111456417</name>
</gene>
<feature type="region of interest" description="Disordered" evidence="1">
    <location>
        <begin position="153"/>
        <end position="179"/>
    </location>
</feature>
<feature type="transmembrane region" description="Helical" evidence="2">
    <location>
        <begin position="216"/>
        <end position="243"/>
    </location>
</feature>
<keyword evidence="2" id="KW-0472">Membrane</keyword>
<feature type="compositionally biased region" description="Polar residues" evidence="1">
    <location>
        <begin position="159"/>
        <end position="177"/>
    </location>
</feature>
<dbReference type="KEGG" id="cmos:111456417"/>
<dbReference type="GeneID" id="111456417"/>
<keyword evidence="2" id="KW-1133">Transmembrane helix</keyword>